<evidence type="ECO:0008006" key="3">
    <source>
        <dbReference type="Google" id="ProtNLM"/>
    </source>
</evidence>
<name>A0AAE3M8L8_9BACT</name>
<sequence length="115" mass="13136">MKYFKGIADVPQAKLRYRELAKQLHPDAGGTASEFQKMQEEYNATLLHLQKQKNTTYSQTQTSLEDELLKDLGRLARILIKKQVPQSFMKQKIRMTDSSLKKGILEGVVNLLNGL</sequence>
<comment type="caution">
    <text evidence="1">The sequence shown here is derived from an EMBL/GenBank/DDBJ whole genome shotgun (WGS) entry which is preliminary data.</text>
</comment>
<dbReference type="InterPro" id="IPR036869">
    <property type="entry name" value="J_dom_sf"/>
</dbReference>
<evidence type="ECO:0000313" key="2">
    <source>
        <dbReference type="Proteomes" id="UP001209229"/>
    </source>
</evidence>
<accession>A0AAE3M8L8</accession>
<dbReference type="Proteomes" id="UP001209229">
    <property type="component" value="Unassembled WGS sequence"/>
</dbReference>
<reference evidence="1" key="1">
    <citation type="submission" date="2022-10" db="EMBL/GenBank/DDBJ databases">
        <authorList>
            <person name="Yu W.X."/>
        </authorList>
    </citation>
    <scope>NUCLEOTIDE SEQUENCE</scope>
    <source>
        <strain evidence="1">AAT</strain>
    </source>
</reference>
<evidence type="ECO:0000313" key="1">
    <source>
        <dbReference type="EMBL" id="MCW3789254.1"/>
    </source>
</evidence>
<protein>
    <recommendedName>
        <fullName evidence="3">J domain-containing protein</fullName>
    </recommendedName>
</protein>
<dbReference type="EMBL" id="JAPDPJ010000092">
    <property type="protein sequence ID" value="MCW3789254.1"/>
    <property type="molecule type" value="Genomic_DNA"/>
</dbReference>
<dbReference type="SUPFAM" id="SSF46565">
    <property type="entry name" value="Chaperone J-domain"/>
    <property type="match status" value="1"/>
</dbReference>
<dbReference type="Gene3D" id="1.10.287.110">
    <property type="entry name" value="DnaJ domain"/>
    <property type="match status" value="1"/>
</dbReference>
<proteinExistence type="predicted"/>
<gene>
    <name evidence="1" type="ORF">OM075_22510</name>
</gene>
<dbReference type="AlphaFoldDB" id="A0AAE3M8L8"/>
<dbReference type="RefSeq" id="WP_301192811.1">
    <property type="nucleotide sequence ID" value="NZ_JAPDPJ010000092.1"/>
</dbReference>
<organism evidence="1 2">
    <name type="scientific">Plebeiibacterium sediminum</name>
    <dbReference type="NCBI Taxonomy" id="2992112"/>
    <lineage>
        <taxon>Bacteria</taxon>
        <taxon>Pseudomonadati</taxon>
        <taxon>Bacteroidota</taxon>
        <taxon>Bacteroidia</taxon>
        <taxon>Marinilabiliales</taxon>
        <taxon>Marinilabiliaceae</taxon>
        <taxon>Plebeiibacterium</taxon>
    </lineage>
</organism>
<keyword evidence="2" id="KW-1185">Reference proteome</keyword>